<comment type="similarity">
    <text evidence="1">Belongs to the zinc-containing alcohol dehydrogenase family. Quinone oxidoreductase subfamily.</text>
</comment>
<dbReference type="GO" id="GO:0008270">
    <property type="term" value="F:zinc ion binding"/>
    <property type="evidence" value="ECO:0007669"/>
    <property type="project" value="InterPro"/>
</dbReference>
<dbReference type="InterPro" id="IPR036291">
    <property type="entry name" value="NAD(P)-bd_dom_sf"/>
</dbReference>
<dbReference type="InterPro" id="IPR050700">
    <property type="entry name" value="YIM1/Zinc_Alcohol_DH_Fams"/>
</dbReference>
<name>A0A1G6GN45_9GAMM</name>
<dbReference type="Pfam" id="PF13602">
    <property type="entry name" value="ADH_zinc_N_2"/>
    <property type="match status" value="1"/>
</dbReference>
<gene>
    <name evidence="5" type="ORF">SAMN05421749_101192</name>
</gene>
<evidence type="ECO:0000313" key="6">
    <source>
        <dbReference type="Proteomes" id="UP000242317"/>
    </source>
</evidence>
<dbReference type="SUPFAM" id="SSF51735">
    <property type="entry name" value="NAD(P)-binding Rossmann-fold domains"/>
    <property type="match status" value="1"/>
</dbReference>
<dbReference type="EMBL" id="FMYK01000001">
    <property type="protein sequence ID" value="SDB83407.1"/>
    <property type="molecule type" value="Genomic_DNA"/>
</dbReference>
<reference evidence="6" key="1">
    <citation type="submission" date="2016-09" db="EMBL/GenBank/DDBJ databases">
        <authorList>
            <person name="Varghese N."/>
            <person name="Submissions S."/>
        </authorList>
    </citation>
    <scope>NUCLEOTIDE SEQUENCE [LARGE SCALE GENOMIC DNA]</scope>
    <source>
        <strain evidence="6">ANC 3699</strain>
    </source>
</reference>
<keyword evidence="6" id="KW-1185">Reference proteome</keyword>
<dbReference type="Proteomes" id="UP000242317">
    <property type="component" value="Unassembled WGS sequence"/>
</dbReference>
<dbReference type="InterPro" id="IPR011032">
    <property type="entry name" value="GroES-like_sf"/>
</dbReference>
<dbReference type="PROSITE" id="PS01162">
    <property type="entry name" value="QOR_ZETA_CRYSTAL"/>
    <property type="match status" value="1"/>
</dbReference>
<dbReference type="OrthoDB" id="9785812at2"/>
<dbReference type="SMART" id="SM00829">
    <property type="entry name" value="PKS_ER"/>
    <property type="match status" value="1"/>
</dbReference>
<dbReference type="SUPFAM" id="SSF50129">
    <property type="entry name" value="GroES-like"/>
    <property type="match status" value="1"/>
</dbReference>
<dbReference type="PANTHER" id="PTHR11695">
    <property type="entry name" value="ALCOHOL DEHYDROGENASE RELATED"/>
    <property type="match status" value="1"/>
</dbReference>
<dbReference type="InterPro" id="IPR013154">
    <property type="entry name" value="ADH-like_N"/>
</dbReference>
<evidence type="ECO:0000256" key="1">
    <source>
        <dbReference type="ARBA" id="ARBA00010371"/>
    </source>
</evidence>
<dbReference type="PANTHER" id="PTHR11695:SF294">
    <property type="entry name" value="RETICULON-4-INTERACTING PROTEIN 1, MITOCHONDRIAL"/>
    <property type="match status" value="1"/>
</dbReference>
<dbReference type="RefSeq" id="WP_092614680.1">
    <property type="nucleotide sequence ID" value="NZ_FMYK01000001.1"/>
</dbReference>
<protein>
    <submittedName>
        <fullName evidence="5">NADPH:quinone reductase</fullName>
    </submittedName>
</protein>
<dbReference type="GO" id="GO:0016491">
    <property type="term" value="F:oxidoreductase activity"/>
    <property type="evidence" value="ECO:0007669"/>
    <property type="project" value="UniProtKB-KW"/>
</dbReference>
<evidence type="ECO:0000259" key="4">
    <source>
        <dbReference type="SMART" id="SM00829"/>
    </source>
</evidence>
<dbReference type="InterPro" id="IPR002364">
    <property type="entry name" value="Quin_OxRdtase/zeta-crystal_CS"/>
</dbReference>
<dbReference type="InterPro" id="IPR020843">
    <property type="entry name" value="ER"/>
</dbReference>
<dbReference type="Pfam" id="PF08240">
    <property type="entry name" value="ADH_N"/>
    <property type="match status" value="1"/>
</dbReference>
<dbReference type="FunFam" id="3.40.50.720:FF:000147">
    <property type="entry name" value="Reticulon-4-interacting protein 1 homolog, mitochondrial"/>
    <property type="match status" value="1"/>
</dbReference>
<dbReference type="Gene3D" id="3.40.50.720">
    <property type="entry name" value="NAD(P)-binding Rossmann-like Domain"/>
    <property type="match status" value="1"/>
</dbReference>
<evidence type="ECO:0000256" key="2">
    <source>
        <dbReference type="ARBA" id="ARBA00022946"/>
    </source>
</evidence>
<evidence type="ECO:0000256" key="3">
    <source>
        <dbReference type="ARBA" id="ARBA00023002"/>
    </source>
</evidence>
<keyword evidence="3" id="KW-0560">Oxidoreductase</keyword>
<dbReference type="Gene3D" id="3.90.180.10">
    <property type="entry name" value="Medium-chain alcohol dehydrogenases, catalytic domain"/>
    <property type="match status" value="1"/>
</dbReference>
<proteinExistence type="inferred from homology"/>
<accession>A0A1G6GN45</accession>
<dbReference type="AlphaFoldDB" id="A0A1G6GN45"/>
<feature type="domain" description="Enoyl reductase (ER)" evidence="4">
    <location>
        <begin position="11"/>
        <end position="331"/>
    </location>
</feature>
<dbReference type="CDD" id="cd05289">
    <property type="entry name" value="MDR_like_2"/>
    <property type="match status" value="1"/>
</dbReference>
<keyword evidence="2" id="KW-0809">Transit peptide</keyword>
<organism evidence="5 6">
    <name type="scientific">Acinetobacter marinus</name>
    <dbReference type="NCBI Taxonomy" id="281375"/>
    <lineage>
        <taxon>Bacteria</taxon>
        <taxon>Pseudomonadati</taxon>
        <taxon>Pseudomonadota</taxon>
        <taxon>Gammaproteobacteria</taxon>
        <taxon>Moraxellales</taxon>
        <taxon>Moraxellaceae</taxon>
        <taxon>Acinetobacter</taxon>
    </lineage>
</organism>
<sequence>MKAILIQRYGKIDDQVQLAETDQHPLKADEVRIQVHAASINPLDLRIVEGEFKLLTPAKFPLILGNDLAGTIIEVGAQVTHLQVGDEVYGKTDHIQHGAFAEFCVVSAKNVALKPKNLSMQEAASLPLVALTAWQALVELAELKAGQKVLIHAGSGGVGSVAIQLAKHLGAYVATTTSAKNSDWVKDLGADLVIDYKTTNFTDVIQGYDVVLDTQGGEILDKSIHVLQRGGRVISIAGPPDQHLAQTMGANGLVKLIMSFMGRAIRKKAKKHGVEYRFLFMQANGVQLQQIAQLVEQQHIKPIIDRVYDFAETKQAMQYVNAGRSKGKVVVNIV</sequence>
<evidence type="ECO:0000313" key="5">
    <source>
        <dbReference type="EMBL" id="SDB83407.1"/>
    </source>
</evidence>